<name>A0A813MS41_9BILA</name>
<feature type="domain" description="Glucose-methanol-choline oxidoreductase C-terminal" evidence="5">
    <location>
        <begin position="674"/>
        <end position="807"/>
    </location>
</feature>
<evidence type="ECO:0000256" key="1">
    <source>
        <dbReference type="ARBA" id="ARBA00010790"/>
    </source>
</evidence>
<dbReference type="Gene3D" id="3.30.560.10">
    <property type="entry name" value="Glucose Oxidase, domain 3"/>
    <property type="match status" value="1"/>
</dbReference>
<dbReference type="AlphaFoldDB" id="A0A813MS41"/>
<dbReference type="GO" id="GO:0050660">
    <property type="term" value="F:flavin adenine dinucleotide binding"/>
    <property type="evidence" value="ECO:0007669"/>
    <property type="project" value="InterPro"/>
</dbReference>
<dbReference type="EMBL" id="CAJOBB010003915">
    <property type="protein sequence ID" value="CAF4065298.1"/>
    <property type="molecule type" value="Genomic_DNA"/>
</dbReference>
<evidence type="ECO:0000259" key="4">
    <source>
        <dbReference type="Pfam" id="PF00732"/>
    </source>
</evidence>
<dbReference type="SUPFAM" id="SSF51905">
    <property type="entry name" value="FAD/NAD(P)-binding domain"/>
    <property type="match status" value="1"/>
</dbReference>
<dbReference type="EMBL" id="CAJNOE010000012">
    <property type="protein sequence ID" value="CAF0727279.1"/>
    <property type="molecule type" value="Genomic_DNA"/>
</dbReference>
<gene>
    <name evidence="6" type="ORF">IZO911_LOCUS2553</name>
    <name evidence="7" type="ORF">KXQ929_LOCUS32396</name>
</gene>
<dbReference type="Proteomes" id="UP000663860">
    <property type="component" value="Unassembled WGS sequence"/>
</dbReference>
<dbReference type="Pfam" id="PF00732">
    <property type="entry name" value="GMC_oxred_N"/>
    <property type="match status" value="1"/>
</dbReference>
<dbReference type="Gene3D" id="3.50.50.60">
    <property type="entry name" value="FAD/NAD(P)-binding domain"/>
    <property type="match status" value="1"/>
</dbReference>
<feature type="compositionally biased region" description="Basic residues" evidence="2">
    <location>
        <begin position="218"/>
        <end position="229"/>
    </location>
</feature>
<protein>
    <submittedName>
        <fullName evidence="6">Uncharacterized protein</fullName>
    </submittedName>
</protein>
<dbReference type="GO" id="GO:0016614">
    <property type="term" value="F:oxidoreductase activity, acting on CH-OH group of donors"/>
    <property type="evidence" value="ECO:0007669"/>
    <property type="project" value="InterPro"/>
</dbReference>
<sequence length="823" mass="93762">MYLLFSSLQRRHRSPEALGRMNIYIRKSIENGVQQRSHRFRFPVARYTRREFRKYYKIYKARHIKSSLFFSALPGPFISFMPWIPIFADRLTRQTIIYSSTGVYILPPLINFCGKMFSVAELIMSGYASLIDGGSQPTGPINMIPYFQPRPLYGTGMPRINRLTGGFVGGIKTDYKSFNIPKYSRTRINIDTSSETEEKNEDENQTPSYSQESNNRPKPQRRTRPKPRSRSNSPCQKKQDSIYDYIVVGSGPGGATIATRLALNNFKVLLIEAGPDYDDGVTRTPRFWPLAQLNPNITVNFNPYLYSEKDNITIQYPRGITLGGSAEINVMVAMTANPLEWDYIEKVTGDSDWNYKNIENKYEKLADDCQYCKNDDDNKHGWLNTTVSVYQDPLPLSETNPVFNHLINDIKPKVKFNRNINEKNDYDSYFYSPESVTKETGIRSSSYKRIKNVQNIKKSNLHVWTNTFVTKLIIDSKTKETCGVEYINGSYLYKASSLASQTRNSNQLKKSSIYAKREIIVSGGQWMTPQLLQLSGIGDKDLLKKFGISVIQDLPGVGINQQDRSEGVYVVKLKENVNIAGIRSINCTYNATPDDPCLIDYMKHPQTALYASNSVLFAILHSTQPKLPKLPDTVLVFLPVRFTGFRENWVNESLEYPVGAYLSVIINLAHVDNNVGSVRIQSTNAFDTPLIQLKHFSGPNKQIDLSRTIQSIRYLRTLLFNSSFSQYIDYEELPGDQVQTDKQMSEFIHKWVWGHHACCTAKIGNTKTDPFAVLNSKAQVKGVKNLRVCDISIFPKIPGYYPLIPIITACEKIADDIIKHAKY</sequence>
<organism evidence="6 8">
    <name type="scientific">Adineta steineri</name>
    <dbReference type="NCBI Taxonomy" id="433720"/>
    <lineage>
        <taxon>Eukaryota</taxon>
        <taxon>Metazoa</taxon>
        <taxon>Spiralia</taxon>
        <taxon>Gnathifera</taxon>
        <taxon>Rotifera</taxon>
        <taxon>Eurotatoria</taxon>
        <taxon>Bdelloidea</taxon>
        <taxon>Adinetida</taxon>
        <taxon>Adinetidae</taxon>
        <taxon>Adineta</taxon>
    </lineage>
</organism>
<dbReference type="InterPro" id="IPR036188">
    <property type="entry name" value="FAD/NAD-bd_sf"/>
</dbReference>
<dbReference type="InterPro" id="IPR007867">
    <property type="entry name" value="GMC_OxRtase_C"/>
</dbReference>
<dbReference type="InterPro" id="IPR012132">
    <property type="entry name" value="GMC_OxRdtase"/>
</dbReference>
<proteinExistence type="inferred from homology"/>
<reference evidence="6" key="1">
    <citation type="submission" date="2021-02" db="EMBL/GenBank/DDBJ databases">
        <authorList>
            <person name="Nowell W R."/>
        </authorList>
    </citation>
    <scope>NUCLEOTIDE SEQUENCE</scope>
</reference>
<dbReference type="PANTHER" id="PTHR11552:SF213">
    <property type="entry name" value="DEHYDROGENASE, PUTATIVE-RELATED"/>
    <property type="match status" value="1"/>
</dbReference>
<evidence type="ECO:0000259" key="5">
    <source>
        <dbReference type="Pfam" id="PF05199"/>
    </source>
</evidence>
<dbReference type="Pfam" id="PF05199">
    <property type="entry name" value="GMC_oxred_C"/>
    <property type="match status" value="1"/>
</dbReference>
<evidence type="ECO:0000313" key="6">
    <source>
        <dbReference type="EMBL" id="CAF0727279.1"/>
    </source>
</evidence>
<dbReference type="Proteomes" id="UP000663868">
    <property type="component" value="Unassembled WGS sequence"/>
</dbReference>
<keyword evidence="3" id="KW-1133">Transmembrane helix</keyword>
<accession>A0A813MS41</accession>
<feature type="compositionally biased region" description="Acidic residues" evidence="2">
    <location>
        <begin position="194"/>
        <end position="204"/>
    </location>
</feature>
<evidence type="ECO:0000256" key="2">
    <source>
        <dbReference type="SAM" id="MobiDB-lite"/>
    </source>
</evidence>
<dbReference type="InterPro" id="IPR000172">
    <property type="entry name" value="GMC_OxRdtase_N"/>
</dbReference>
<dbReference type="PANTHER" id="PTHR11552">
    <property type="entry name" value="GLUCOSE-METHANOL-CHOLINE GMC OXIDOREDUCTASE"/>
    <property type="match status" value="1"/>
</dbReference>
<feature type="region of interest" description="Disordered" evidence="2">
    <location>
        <begin position="189"/>
        <end position="237"/>
    </location>
</feature>
<dbReference type="SUPFAM" id="SSF54373">
    <property type="entry name" value="FAD-linked reductases, C-terminal domain"/>
    <property type="match status" value="1"/>
</dbReference>
<evidence type="ECO:0000313" key="8">
    <source>
        <dbReference type="Proteomes" id="UP000663860"/>
    </source>
</evidence>
<keyword evidence="3" id="KW-0812">Transmembrane</keyword>
<feature type="transmembrane region" description="Helical" evidence="3">
    <location>
        <begin position="67"/>
        <end position="88"/>
    </location>
</feature>
<keyword evidence="3" id="KW-0472">Membrane</keyword>
<feature type="domain" description="Glucose-methanol-choline oxidoreductase N-terminal" evidence="4">
    <location>
        <begin position="243"/>
        <end position="563"/>
    </location>
</feature>
<evidence type="ECO:0000313" key="7">
    <source>
        <dbReference type="EMBL" id="CAF4065298.1"/>
    </source>
</evidence>
<comment type="similarity">
    <text evidence="1">Belongs to the GMC oxidoreductase family.</text>
</comment>
<comment type="caution">
    <text evidence="6">The sequence shown here is derived from an EMBL/GenBank/DDBJ whole genome shotgun (WGS) entry which is preliminary data.</text>
</comment>
<evidence type="ECO:0000256" key="3">
    <source>
        <dbReference type="SAM" id="Phobius"/>
    </source>
</evidence>